<dbReference type="EMBL" id="BMMX01000029">
    <property type="protein sequence ID" value="GGL08410.1"/>
    <property type="molecule type" value="Genomic_DNA"/>
</dbReference>
<protein>
    <submittedName>
        <fullName evidence="2">Uncharacterized protein</fullName>
    </submittedName>
</protein>
<reference evidence="2" key="1">
    <citation type="journal article" date="2014" name="Int. J. Syst. Evol. Microbiol.">
        <title>Complete genome sequence of Corynebacterium casei LMG S-19264T (=DSM 44701T), isolated from a smear-ripened cheese.</title>
        <authorList>
            <consortium name="US DOE Joint Genome Institute (JGI-PGF)"/>
            <person name="Walter F."/>
            <person name="Albersmeier A."/>
            <person name="Kalinowski J."/>
            <person name="Ruckert C."/>
        </authorList>
    </citation>
    <scope>NUCLEOTIDE SEQUENCE</scope>
    <source>
        <strain evidence="2">CGMCC 4.7299</strain>
    </source>
</reference>
<keyword evidence="3" id="KW-1185">Reference proteome</keyword>
<proteinExistence type="predicted"/>
<gene>
    <name evidence="2" type="ORF">GCM10012284_48700</name>
</gene>
<dbReference type="Proteomes" id="UP000656042">
    <property type="component" value="Unassembled WGS sequence"/>
</dbReference>
<feature type="region of interest" description="Disordered" evidence="1">
    <location>
        <begin position="1"/>
        <end position="69"/>
    </location>
</feature>
<organism evidence="2 3">
    <name type="scientific">Mangrovihabitans endophyticus</name>
    <dbReference type="NCBI Taxonomy" id="1751298"/>
    <lineage>
        <taxon>Bacteria</taxon>
        <taxon>Bacillati</taxon>
        <taxon>Actinomycetota</taxon>
        <taxon>Actinomycetes</taxon>
        <taxon>Micromonosporales</taxon>
        <taxon>Micromonosporaceae</taxon>
        <taxon>Mangrovihabitans</taxon>
    </lineage>
</organism>
<sequence>MPTTGPGAAPQVMPPESHDPADTGTGAPTAEPRRTPPHMPPYIPDPADEAVTDHARPPLPTTTDDPLDR</sequence>
<evidence type="ECO:0000256" key="1">
    <source>
        <dbReference type="SAM" id="MobiDB-lite"/>
    </source>
</evidence>
<evidence type="ECO:0000313" key="2">
    <source>
        <dbReference type="EMBL" id="GGL08410.1"/>
    </source>
</evidence>
<accession>A0A8J3FRN2</accession>
<comment type="caution">
    <text evidence="2">The sequence shown here is derived from an EMBL/GenBank/DDBJ whole genome shotgun (WGS) entry which is preliminary data.</text>
</comment>
<evidence type="ECO:0000313" key="3">
    <source>
        <dbReference type="Proteomes" id="UP000656042"/>
    </source>
</evidence>
<reference evidence="2" key="2">
    <citation type="submission" date="2020-09" db="EMBL/GenBank/DDBJ databases">
        <authorList>
            <person name="Sun Q."/>
            <person name="Zhou Y."/>
        </authorList>
    </citation>
    <scope>NUCLEOTIDE SEQUENCE</scope>
    <source>
        <strain evidence="2">CGMCC 4.7299</strain>
    </source>
</reference>
<dbReference type="AlphaFoldDB" id="A0A8J3FRN2"/>
<name>A0A8J3FRN2_9ACTN</name>